<accession>A0A9D2IIK0</accession>
<dbReference type="Proteomes" id="UP000824025">
    <property type="component" value="Unassembled WGS sequence"/>
</dbReference>
<comment type="caution">
    <text evidence="1">The sequence shown here is derived from an EMBL/GenBank/DDBJ whole genome shotgun (WGS) entry which is preliminary data.</text>
</comment>
<gene>
    <name evidence="1" type="ORF">H9726_05200</name>
</gene>
<evidence type="ECO:0000313" key="2">
    <source>
        <dbReference type="Proteomes" id="UP000824025"/>
    </source>
</evidence>
<sequence length="234" mass="27413">MSQKEKLIAQLKKRFDERLSIDARYVPWTVSGPAGYNSKKMGGLADRAMRKSAEISDWFDKVKENVKRSSKKMDDRGENARRKEAWFHRALQSGWYNRNGKPSPTLVAGGLADIAPYDPQRFAELYEKYDKHLHFRKNTNAAKLYEQIKTGKYTGLKGPKKLYESDSYKVYQKNIKAGERVFLNFPVQPKSQMIWALKKRGWHWNDLENAWSVPVDKYDEKFVKGIEENYSKYL</sequence>
<dbReference type="AlphaFoldDB" id="A0A9D2IIK0"/>
<protein>
    <submittedName>
        <fullName evidence="1">Uncharacterized protein</fullName>
    </submittedName>
</protein>
<proteinExistence type="predicted"/>
<evidence type="ECO:0000313" key="1">
    <source>
        <dbReference type="EMBL" id="HIZ09866.1"/>
    </source>
</evidence>
<organism evidence="1 2">
    <name type="scientific">Candidatus Borkfalkia avicola</name>
    <dbReference type="NCBI Taxonomy" id="2838503"/>
    <lineage>
        <taxon>Bacteria</taxon>
        <taxon>Bacillati</taxon>
        <taxon>Bacillota</taxon>
        <taxon>Clostridia</taxon>
        <taxon>Christensenellales</taxon>
        <taxon>Christensenellaceae</taxon>
        <taxon>Candidatus Borkfalkia</taxon>
    </lineage>
</organism>
<reference evidence="1" key="1">
    <citation type="journal article" date="2021" name="PeerJ">
        <title>Extensive microbial diversity within the chicken gut microbiome revealed by metagenomics and culture.</title>
        <authorList>
            <person name="Gilroy R."/>
            <person name="Ravi A."/>
            <person name="Getino M."/>
            <person name="Pursley I."/>
            <person name="Horton D.L."/>
            <person name="Alikhan N.F."/>
            <person name="Baker D."/>
            <person name="Gharbi K."/>
            <person name="Hall N."/>
            <person name="Watson M."/>
            <person name="Adriaenssens E.M."/>
            <person name="Foster-Nyarko E."/>
            <person name="Jarju S."/>
            <person name="Secka A."/>
            <person name="Antonio M."/>
            <person name="Oren A."/>
            <person name="Chaudhuri R.R."/>
            <person name="La Ragione R."/>
            <person name="Hildebrand F."/>
            <person name="Pallen M.J."/>
        </authorList>
    </citation>
    <scope>NUCLEOTIDE SEQUENCE</scope>
    <source>
        <strain evidence="1">CHK192-19661</strain>
    </source>
</reference>
<dbReference type="EMBL" id="DXCF01000027">
    <property type="protein sequence ID" value="HIZ09866.1"/>
    <property type="molecule type" value="Genomic_DNA"/>
</dbReference>
<reference evidence="1" key="2">
    <citation type="submission" date="2021-04" db="EMBL/GenBank/DDBJ databases">
        <authorList>
            <person name="Gilroy R."/>
        </authorList>
    </citation>
    <scope>NUCLEOTIDE SEQUENCE</scope>
    <source>
        <strain evidence="1">CHK192-19661</strain>
    </source>
</reference>
<name>A0A9D2IIK0_9FIRM</name>